<dbReference type="SMART" id="SM00853">
    <property type="entry name" value="MutL_C"/>
    <property type="match status" value="1"/>
</dbReference>
<feature type="region of interest" description="Disordered" evidence="6">
    <location>
        <begin position="527"/>
        <end position="547"/>
    </location>
</feature>
<evidence type="ECO:0000256" key="3">
    <source>
        <dbReference type="ARBA" id="ARBA00022763"/>
    </source>
</evidence>
<organism evidence="9 10">
    <name type="scientific">Bordetella genomosp. 10</name>
    <dbReference type="NCBI Taxonomy" id="1416804"/>
    <lineage>
        <taxon>Bacteria</taxon>
        <taxon>Pseudomonadati</taxon>
        <taxon>Pseudomonadota</taxon>
        <taxon>Betaproteobacteria</taxon>
        <taxon>Burkholderiales</taxon>
        <taxon>Alcaligenaceae</taxon>
        <taxon>Bordetella</taxon>
    </lineage>
</organism>
<dbReference type="GO" id="GO:0032300">
    <property type="term" value="C:mismatch repair complex"/>
    <property type="evidence" value="ECO:0007669"/>
    <property type="project" value="InterPro"/>
</dbReference>
<protein>
    <recommendedName>
        <fullName evidence="2 5">DNA mismatch repair protein MutL</fullName>
    </recommendedName>
</protein>
<dbReference type="SUPFAM" id="SSF54211">
    <property type="entry name" value="Ribosomal protein S5 domain 2-like"/>
    <property type="match status" value="1"/>
</dbReference>
<dbReference type="SMART" id="SM01340">
    <property type="entry name" value="DNA_mis_repair"/>
    <property type="match status" value="1"/>
</dbReference>
<dbReference type="CDD" id="cd03482">
    <property type="entry name" value="MutL_Trans_MutL"/>
    <property type="match status" value="1"/>
</dbReference>
<dbReference type="InterPro" id="IPR020667">
    <property type="entry name" value="DNA_mismatch_repair_MutL"/>
</dbReference>
<dbReference type="InterPro" id="IPR020568">
    <property type="entry name" value="Ribosomal_Su5_D2-typ_SF"/>
</dbReference>
<dbReference type="EMBL" id="NEVM01000005">
    <property type="protein sequence ID" value="OZI30896.1"/>
    <property type="molecule type" value="Genomic_DNA"/>
</dbReference>
<sequence>MSDRRPIAALPDLLISQIAAGEVIERPASVLKELLENAIDAGARAIEVRLEGGGIRRIAVTDDGSGIPPGELPLALMRHATSKIANLHELESVASMGFRGEALASIASVARLTITSRTRDSQNAWQIQGGSAEATPAAGPVGTTVDVRQLFDAVPARRKFLRAEATEFGHCLDAMERIALAYPGIAFRLFNQDRAHRQWLPTDPFRRIRDVLGAEFSEHGLPLSQEVGPVSLTGMVTRPTAARARADRQYLYVNGRFVRDRTVSHALRAAYADVLHGDRQPAYVLFLEIDPAAVDVNVHPAKSEVRFRESGAVHRFVTQAVSQVLAQTGGHGGVAAGQAATGAETAPIAPGAPATSPTSPAAGPRTGGAQGGGHVQRPHTQVPFRLHTQAGGGDWQALYRPLGDENATAARNGGGMPADGDGAARPAPGTGDPARAGDPDTAPDARDARNDGGLGEGDRRNGGAPAGYAPYGAPGAGHVLSEPGHPRPSANDGLGAAGTPPLDGVDAGVGAPAPAFSYPSPAAAFAAAQPLQTAEPPPGRPALPTDDEQPLGMALGQLHGIYILAQNRRGLVLVDMHAAHERVVYEQLKRALDQRELPRQDLLVPVVFNAQEKDVALVEEYRDELIELGFELRPAGPTAIAVRSVPALLARGDVETLARAVLRDLGAVGVSRLLTEQRNELLSTMACHGSVRANRRLTLDEMNALLRQMEATERADQCNHGRPTWVQWTVSDLDKLFLRGQ</sequence>
<dbReference type="SUPFAM" id="SSF55874">
    <property type="entry name" value="ATPase domain of HSP90 chaperone/DNA topoisomerase II/histidine kinase"/>
    <property type="match status" value="1"/>
</dbReference>
<name>A0A261S0L5_9BORD</name>
<dbReference type="InterPro" id="IPR036890">
    <property type="entry name" value="HATPase_C_sf"/>
</dbReference>
<feature type="compositionally biased region" description="Low complexity" evidence="6">
    <location>
        <begin position="336"/>
        <end position="364"/>
    </location>
</feature>
<evidence type="ECO:0000313" key="10">
    <source>
        <dbReference type="Proteomes" id="UP000216020"/>
    </source>
</evidence>
<dbReference type="InterPro" id="IPR013507">
    <property type="entry name" value="DNA_mismatch_S5_2-like"/>
</dbReference>
<dbReference type="InterPro" id="IPR014721">
    <property type="entry name" value="Ribsml_uS5_D2-typ_fold_subgr"/>
</dbReference>
<feature type="region of interest" description="Disordered" evidence="6">
    <location>
        <begin position="330"/>
        <end position="378"/>
    </location>
</feature>
<evidence type="ECO:0000259" key="8">
    <source>
        <dbReference type="SMART" id="SM01340"/>
    </source>
</evidence>
<feature type="compositionally biased region" description="Gly residues" evidence="6">
    <location>
        <begin position="365"/>
        <end position="374"/>
    </location>
</feature>
<evidence type="ECO:0000313" key="9">
    <source>
        <dbReference type="EMBL" id="OZI30896.1"/>
    </source>
</evidence>
<dbReference type="InterPro" id="IPR002099">
    <property type="entry name" value="MutL/Mlh/PMS"/>
</dbReference>
<dbReference type="Gene3D" id="3.30.565.10">
    <property type="entry name" value="Histidine kinase-like ATPase, C-terminal domain"/>
    <property type="match status" value="1"/>
</dbReference>
<feature type="compositionally biased region" description="Basic and acidic residues" evidence="6">
    <location>
        <begin position="435"/>
        <end position="461"/>
    </location>
</feature>
<feature type="region of interest" description="Disordered" evidence="6">
    <location>
        <begin position="406"/>
        <end position="502"/>
    </location>
</feature>
<dbReference type="CDD" id="cd16926">
    <property type="entry name" value="HATPase_MutL-MLH-PMS-like"/>
    <property type="match status" value="1"/>
</dbReference>
<keyword evidence="10" id="KW-1185">Reference proteome</keyword>
<comment type="similarity">
    <text evidence="1 5">Belongs to the DNA mismatch repair MutL/HexB family.</text>
</comment>
<comment type="function">
    <text evidence="5">This protein is involved in the repair of mismatches in DNA. It is required for dam-dependent methyl-directed DNA mismatch repair. May act as a 'molecular matchmaker', a protein that promotes the formation of a stable complex between two or more DNA-binding proteins in an ATP-dependent manner without itself being part of a final effector complex.</text>
</comment>
<comment type="caution">
    <text evidence="9">The sequence shown here is derived from an EMBL/GenBank/DDBJ whole genome shotgun (WGS) entry which is preliminary data.</text>
</comment>
<dbReference type="Proteomes" id="UP000216020">
    <property type="component" value="Unassembled WGS sequence"/>
</dbReference>
<feature type="compositionally biased region" description="Low complexity" evidence="6">
    <location>
        <begin position="462"/>
        <end position="477"/>
    </location>
</feature>
<dbReference type="Gene3D" id="3.30.1540.20">
    <property type="entry name" value="MutL, C-terminal domain, dimerisation subdomain"/>
    <property type="match status" value="1"/>
</dbReference>
<gene>
    <name evidence="5 9" type="primary">mutL</name>
    <name evidence="9" type="ORF">CAL29_23295</name>
</gene>
<dbReference type="GO" id="GO:0005524">
    <property type="term" value="F:ATP binding"/>
    <property type="evidence" value="ECO:0007669"/>
    <property type="project" value="InterPro"/>
</dbReference>
<dbReference type="GO" id="GO:0016887">
    <property type="term" value="F:ATP hydrolysis activity"/>
    <property type="evidence" value="ECO:0007669"/>
    <property type="project" value="InterPro"/>
</dbReference>
<reference evidence="10" key="1">
    <citation type="submission" date="2017-05" db="EMBL/GenBank/DDBJ databases">
        <title>Complete and WGS of Bordetella genogroups.</title>
        <authorList>
            <person name="Spilker T."/>
            <person name="Lipuma J."/>
        </authorList>
    </citation>
    <scope>NUCLEOTIDE SEQUENCE [LARGE SCALE GENOMIC DNA]</scope>
    <source>
        <strain evidence="10">AU16122</strain>
    </source>
</reference>
<dbReference type="SUPFAM" id="SSF118116">
    <property type="entry name" value="DNA mismatch repair protein MutL"/>
    <property type="match status" value="1"/>
</dbReference>
<keyword evidence="4 5" id="KW-0234">DNA repair</keyword>
<dbReference type="GO" id="GO:0006298">
    <property type="term" value="P:mismatch repair"/>
    <property type="evidence" value="ECO:0007669"/>
    <property type="project" value="UniProtKB-UniRule"/>
</dbReference>
<feature type="domain" description="MutL C-terminal dimerisation" evidence="7">
    <location>
        <begin position="554"/>
        <end position="697"/>
    </location>
</feature>
<dbReference type="Gene3D" id="3.30.230.10">
    <property type="match status" value="1"/>
</dbReference>
<evidence type="ECO:0000259" key="7">
    <source>
        <dbReference type="SMART" id="SM00853"/>
    </source>
</evidence>
<dbReference type="GO" id="GO:0140664">
    <property type="term" value="F:ATP-dependent DNA damage sensor activity"/>
    <property type="evidence" value="ECO:0007669"/>
    <property type="project" value="InterPro"/>
</dbReference>
<evidence type="ECO:0000256" key="5">
    <source>
        <dbReference type="HAMAP-Rule" id="MF_00149"/>
    </source>
</evidence>
<feature type="domain" description="DNA mismatch repair protein S5" evidence="8">
    <location>
        <begin position="208"/>
        <end position="326"/>
    </location>
</feature>
<dbReference type="AlphaFoldDB" id="A0A261S0L5"/>
<dbReference type="InterPro" id="IPR042121">
    <property type="entry name" value="MutL_C_regsub"/>
</dbReference>
<feature type="compositionally biased region" description="Low complexity" evidence="6">
    <location>
        <begin position="418"/>
        <end position="434"/>
    </location>
</feature>
<keyword evidence="3 5" id="KW-0227">DNA damage</keyword>
<dbReference type="Gene3D" id="3.30.1370.100">
    <property type="entry name" value="MutL, C-terminal domain, regulatory subdomain"/>
    <property type="match status" value="1"/>
</dbReference>
<dbReference type="InterPro" id="IPR042120">
    <property type="entry name" value="MutL_C_dimsub"/>
</dbReference>
<evidence type="ECO:0000256" key="2">
    <source>
        <dbReference type="ARBA" id="ARBA00021975"/>
    </source>
</evidence>
<dbReference type="GO" id="GO:0030983">
    <property type="term" value="F:mismatched DNA binding"/>
    <property type="evidence" value="ECO:0007669"/>
    <property type="project" value="InterPro"/>
</dbReference>
<accession>A0A261S0L5</accession>
<dbReference type="PANTHER" id="PTHR10073:SF12">
    <property type="entry name" value="DNA MISMATCH REPAIR PROTEIN MLH1"/>
    <property type="match status" value="1"/>
</dbReference>
<dbReference type="InterPro" id="IPR037198">
    <property type="entry name" value="MutL_C_sf"/>
</dbReference>
<dbReference type="FunFam" id="3.30.565.10:FF:000003">
    <property type="entry name" value="DNA mismatch repair endonuclease MutL"/>
    <property type="match status" value="1"/>
</dbReference>
<evidence type="ECO:0000256" key="1">
    <source>
        <dbReference type="ARBA" id="ARBA00006082"/>
    </source>
</evidence>
<dbReference type="InterPro" id="IPR038973">
    <property type="entry name" value="MutL/Mlh/Pms-like"/>
</dbReference>
<dbReference type="InterPro" id="IPR014790">
    <property type="entry name" value="MutL_C"/>
</dbReference>
<evidence type="ECO:0000256" key="4">
    <source>
        <dbReference type="ARBA" id="ARBA00023204"/>
    </source>
</evidence>
<dbReference type="HAMAP" id="MF_00149">
    <property type="entry name" value="DNA_mis_repair"/>
    <property type="match status" value="1"/>
</dbReference>
<dbReference type="InterPro" id="IPR014762">
    <property type="entry name" value="DNA_mismatch_repair_CS"/>
</dbReference>
<dbReference type="PANTHER" id="PTHR10073">
    <property type="entry name" value="DNA MISMATCH REPAIR PROTEIN MLH, PMS, MUTL"/>
    <property type="match status" value="1"/>
</dbReference>
<dbReference type="Pfam" id="PF01119">
    <property type="entry name" value="DNA_mis_repair"/>
    <property type="match status" value="1"/>
</dbReference>
<evidence type="ECO:0000256" key="6">
    <source>
        <dbReference type="SAM" id="MobiDB-lite"/>
    </source>
</evidence>
<dbReference type="Pfam" id="PF13589">
    <property type="entry name" value="HATPase_c_3"/>
    <property type="match status" value="1"/>
</dbReference>
<dbReference type="RefSeq" id="WP_179284149.1">
    <property type="nucleotide sequence ID" value="NZ_NEVM01000005.1"/>
</dbReference>
<proteinExistence type="inferred from homology"/>
<dbReference type="Pfam" id="PF08676">
    <property type="entry name" value="MutL_C"/>
    <property type="match status" value="1"/>
</dbReference>
<dbReference type="PROSITE" id="PS00058">
    <property type="entry name" value="DNA_MISMATCH_REPAIR_1"/>
    <property type="match status" value="1"/>
</dbReference>
<dbReference type="NCBIfam" id="TIGR00585">
    <property type="entry name" value="mutl"/>
    <property type="match status" value="1"/>
</dbReference>